<evidence type="ECO:0000256" key="7">
    <source>
        <dbReference type="ARBA" id="ARBA00049568"/>
    </source>
</evidence>
<comment type="catalytic activity">
    <reaction evidence="1">
        <text>Hydrolyzes glycerol monoesters of long-chain fatty acids.</text>
        <dbReference type="EC" id="3.1.1.23"/>
    </reaction>
</comment>
<dbReference type="PANTHER" id="PTHR43798">
    <property type="entry name" value="MONOACYLGLYCEROL LIPASE"/>
    <property type="match status" value="1"/>
</dbReference>
<dbReference type="EMBL" id="CP111014">
    <property type="protein sequence ID" value="WAR00156.1"/>
    <property type="molecule type" value="Genomic_DNA"/>
</dbReference>
<dbReference type="Proteomes" id="UP001164746">
    <property type="component" value="Chromosome 3"/>
</dbReference>
<dbReference type="InterPro" id="IPR000073">
    <property type="entry name" value="AB_hydrolase_1"/>
</dbReference>
<evidence type="ECO:0000256" key="8">
    <source>
        <dbReference type="SAM" id="MobiDB-lite"/>
    </source>
</evidence>
<name>A0ABY7DU31_MYAAR</name>
<feature type="compositionally biased region" description="Low complexity" evidence="8">
    <location>
        <begin position="111"/>
        <end position="124"/>
    </location>
</feature>
<keyword evidence="11" id="KW-1185">Reference proteome</keyword>
<evidence type="ECO:0000313" key="11">
    <source>
        <dbReference type="Proteomes" id="UP001164746"/>
    </source>
</evidence>
<evidence type="ECO:0000256" key="6">
    <source>
        <dbReference type="ARBA" id="ARBA00047662"/>
    </source>
</evidence>
<evidence type="ECO:0000256" key="5">
    <source>
        <dbReference type="ARBA" id="ARBA00046308"/>
    </source>
</evidence>
<protein>
    <recommendedName>
        <fullName evidence="2">acylglycerol lipase</fullName>
        <ecNumber evidence="2">3.1.1.23</ecNumber>
    </recommendedName>
</protein>
<feature type="region of interest" description="Disordered" evidence="8">
    <location>
        <begin position="1"/>
        <end position="21"/>
    </location>
</feature>
<feature type="compositionally biased region" description="Basic residues" evidence="8">
    <location>
        <begin position="506"/>
        <end position="527"/>
    </location>
</feature>
<feature type="region of interest" description="Disordered" evidence="8">
    <location>
        <begin position="185"/>
        <end position="227"/>
    </location>
</feature>
<feature type="region of interest" description="Disordered" evidence="8">
    <location>
        <begin position="498"/>
        <end position="527"/>
    </location>
</feature>
<dbReference type="EC" id="3.1.1.23" evidence="2"/>
<reference evidence="10" key="1">
    <citation type="submission" date="2022-11" db="EMBL/GenBank/DDBJ databases">
        <title>Centuries of genome instability and evolution in soft-shell clam transmissible cancer (bioRxiv).</title>
        <authorList>
            <person name="Hart S.F.M."/>
            <person name="Yonemitsu M.A."/>
            <person name="Giersch R.M."/>
            <person name="Beal B.F."/>
            <person name="Arriagada G."/>
            <person name="Davis B.W."/>
            <person name="Ostrander E.A."/>
            <person name="Goff S.P."/>
            <person name="Metzger M.J."/>
        </authorList>
    </citation>
    <scope>NUCLEOTIDE SEQUENCE</scope>
    <source>
        <strain evidence="10">MELC-2E11</strain>
        <tissue evidence="10">Siphon/mantle</tissue>
    </source>
</reference>
<organism evidence="10 11">
    <name type="scientific">Mya arenaria</name>
    <name type="common">Soft-shell clam</name>
    <dbReference type="NCBI Taxonomy" id="6604"/>
    <lineage>
        <taxon>Eukaryota</taxon>
        <taxon>Metazoa</taxon>
        <taxon>Spiralia</taxon>
        <taxon>Lophotrochozoa</taxon>
        <taxon>Mollusca</taxon>
        <taxon>Bivalvia</taxon>
        <taxon>Autobranchia</taxon>
        <taxon>Heteroconchia</taxon>
        <taxon>Euheterodonta</taxon>
        <taxon>Imparidentia</taxon>
        <taxon>Neoheterodontei</taxon>
        <taxon>Myida</taxon>
        <taxon>Myoidea</taxon>
        <taxon>Myidae</taxon>
        <taxon>Mya</taxon>
    </lineage>
</organism>
<comment type="catalytic activity">
    <reaction evidence="6">
        <text>1-dodecanoylglycerol + H2O = dodecanoate + glycerol + H(+)</text>
        <dbReference type="Rhea" id="RHEA:44316"/>
        <dbReference type="ChEBI" id="CHEBI:15377"/>
        <dbReference type="ChEBI" id="CHEBI:15378"/>
        <dbReference type="ChEBI" id="CHEBI:17754"/>
        <dbReference type="ChEBI" id="CHEBI:18262"/>
        <dbReference type="ChEBI" id="CHEBI:75539"/>
    </reaction>
</comment>
<feature type="region of interest" description="Disordered" evidence="8">
    <location>
        <begin position="72"/>
        <end position="124"/>
    </location>
</feature>
<evidence type="ECO:0000313" key="10">
    <source>
        <dbReference type="EMBL" id="WAR00156.1"/>
    </source>
</evidence>
<evidence type="ECO:0000256" key="4">
    <source>
        <dbReference type="ARBA" id="ARBA00037874"/>
    </source>
</evidence>
<dbReference type="SUPFAM" id="SSF53474">
    <property type="entry name" value="alpha/beta-Hydrolases"/>
    <property type="match status" value="1"/>
</dbReference>
<feature type="domain" description="AB hydrolase-1" evidence="9">
    <location>
        <begin position="255"/>
        <end position="480"/>
    </location>
</feature>
<accession>A0ABY7DU31</accession>
<dbReference type="InterPro" id="IPR029058">
    <property type="entry name" value="AB_hydrolase_fold"/>
</dbReference>
<dbReference type="Pfam" id="PF00561">
    <property type="entry name" value="Abhydrolase_1"/>
    <property type="match status" value="1"/>
</dbReference>
<dbReference type="PANTHER" id="PTHR43798:SF5">
    <property type="entry name" value="MONOACYLGLYCEROL LIPASE ABHD6"/>
    <property type="match status" value="1"/>
</dbReference>
<gene>
    <name evidence="10" type="ORF">MAR_024528</name>
</gene>
<dbReference type="InterPro" id="IPR000639">
    <property type="entry name" value="Epox_hydrolase-like"/>
</dbReference>
<evidence type="ECO:0000256" key="1">
    <source>
        <dbReference type="ARBA" id="ARBA00001613"/>
    </source>
</evidence>
<feature type="compositionally biased region" description="Basic residues" evidence="8">
    <location>
        <begin position="202"/>
        <end position="212"/>
    </location>
</feature>
<sequence length="527" mass="58789">MSDHSKEHTSGRTARSARRIAPIPDSIKEIVQVRPNRYLHIRHVNKKQRDEKFEREMQSYLLHKESALLTAPMSFNKKNNTPGKTLNKNSSGSRDNQSSTPPNLINHDEGNLNSSGNSNTLNNISTTNLDVQNLDNAYTGVSSGVGLHVQSPSRLSSKSASTESISNVQIEIRPNSLVKRLDEITEKPDEESHEVLPYKSQSPRKTKGHRPVSARSIRQRTTSVGAKETQQITNYMPNLNDFNIDHKDSPFKDVTLFFFHGVGGCADIWNSQIDFFGHLGIEIIAPDLVGHGLSPAADNAKAYHFKEILADLEAVFDKYCKRENIVIGHSYGCAFAAALGRRRARRVSKLVLVSGGAPIPLAPQPGVFSLPVCMLSCIRPCLFSRFEKHAFHDPSTTNDGSRQVAFDVPARVLSHTMQGQDWLDGDALYHQWLAMPTLLLHGKHDSFVSLEEQEEMEETVTMSQLEVIENASHMVMMEAPLEVNSLLYVFIFQASHDPHDPETARSRPHSSKSSKSARLKHHSKQLA</sequence>
<evidence type="ECO:0000259" key="9">
    <source>
        <dbReference type="Pfam" id="PF00561"/>
    </source>
</evidence>
<dbReference type="Gene3D" id="3.40.50.1820">
    <property type="entry name" value="alpha/beta hydrolase"/>
    <property type="match status" value="1"/>
</dbReference>
<dbReference type="PRINTS" id="PR00412">
    <property type="entry name" value="EPOXHYDRLASE"/>
</dbReference>
<proteinExistence type="predicted"/>
<evidence type="ECO:0000256" key="3">
    <source>
        <dbReference type="ARBA" id="ARBA00037797"/>
    </source>
</evidence>
<feature type="compositionally biased region" description="Polar residues" evidence="8">
    <location>
        <begin position="76"/>
        <end position="103"/>
    </location>
</feature>
<dbReference type="PRINTS" id="PR00111">
    <property type="entry name" value="ABHYDROLASE"/>
</dbReference>
<evidence type="ECO:0000256" key="2">
    <source>
        <dbReference type="ARBA" id="ARBA00013254"/>
    </source>
</evidence>
<comment type="subcellular location">
    <subcellularLocation>
        <location evidence="3">Late endosome membrane</location>
        <topology evidence="3">Single-pass type II membrane protein</topology>
    </subcellularLocation>
    <subcellularLocation>
        <location evidence="4">Lysosome membrane</location>
        <topology evidence="4">Single-pass type II membrane protein</topology>
    </subcellularLocation>
    <subcellularLocation>
        <location evidence="5">Mitochondrion membrane</location>
        <topology evidence="5">Single-pass type II membrane protein</topology>
    </subcellularLocation>
</comment>
<dbReference type="InterPro" id="IPR050266">
    <property type="entry name" value="AB_hydrolase_sf"/>
</dbReference>
<comment type="function">
    <text evidence="7">Lipase that preferentially hydrolysis medium-chain saturated monoacylglycerols including 2-arachidonoylglycerol. Through 2-arachidonoylglycerol degradation may regulate endocannabinoid signaling pathways. Also has a lysophosphatidyl lipase activity with a preference for lysophosphatidylglycerol among other lysophospholipids. Also able to degrade bis(monoacylglycero)phosphate (BMP) and constitutes the major enzyme for BMP catabolism. BMP, also known as lysobisphosphatidic acid, is enriched in late endosomes and lysosomes and plays a key role in the formation of intraluminal vesicles and in lipid sorting.</text>
</comment>
<feature type="compositionally biased region" description="Basic and acidic residues" evidence="8">
    <location>
        <begin position="1"/>
        <end position="10"/>
    </location>
</feature>